<protein>
    <recommendedName>
        <fullName evidence="1">Endonuclease/exonuclease/phosphatase domain-containing protein</fullName>
    </recommendedName>
</protein>
<dbReference type="PANTHER" id="PTHR33710:SF48">
    <property type="entry name" value="OS02G0307075 PROTEIN"/>
    <property type="match status" value="1"/>
</dbReference>
<dbReference type="OrthoDB" id="786283at2759"/>
<comment type="caution">
    <text evidence="2">The sequence shown here is derived from an EMBL/GenBank/DDBJ whole genome shotgun (WGS) entry which is preliminary data.</text>
</comment>
<proteinExistence type="predicted"/>
<keyword evidence="3" id="KW-1185">Reference proteome</keyword>
<evidence type="ECO:0000259" key="1">
    <source>
        <dbReference type="Pfam" id="PF03372"/>
    </source>
</evidence>
<accession>A0A811QDU2</accession>
<dbReference type="InterPro" id="IPR005135">
    <property type="entry name" value="Endo/exonuclease/phosphatase"/>
</dbReference>
<dbReference type="InterPro" id="IPR036691">
    <property type="entry name" value="Endo/exonu/phosph_ase_sf"/>
</dbReference>
<dbReference type="SUPFAM" id="SSF56219">
    <property type="entry name" value="DNase I-like"/>
    <property type="match status" value="1"/>
</dbReference>
<organism evidence="2 3">
    <name type="scientific">Miscanthus lutarioriparius</name>
    <dbReference type="NCBI Taxonomy" id="422564"/>
    <lineage>
        <taxon>Eukaryota</taxon>
        <taxon>Viridiplantae</taxon>
        <taxon>Streptophyta</taxon>
        <taxon>Embryophyta</taxon>
        <taxon>Tracheophyta</taxon>
        <taxon>Spermatophyta</taxon>
        <taxon>Magnoliopsida</taxon>
        <taxon>Liliopsida</taxon>
        <taxon>Poales</taxon>
        <taxon>Poaceae</taxon>
        <taxon>PACMAD clade</taxon>
        <taxon>Panicoideae</taxon>
        <taxon>Andropogonodae</taxon>
        <taxon>Andropogoneae</taxon>
        <taxon>Saccharinae</taxon>
        <taxon>Miscanthus</taxon>
    </lineage>
</organism>
<dbReference type="PANTHER" id="PTHR33710">
    <property type="entry name" value="BNAC02G09200D PROTEIN"/>
    <property type="match status" value="1"/>
</dbReference>
<dbReference type="EMBL" id="CAJGYO010000010">
    <property type="protein sequence ID" value="CAD6257196.1"/>
    <property type="molecule type" value="Genomic_DNA"/>
</dbReference>
<gene>
    <name evidence="2" type="ORF">NCGR_LOCUS40686</name>
</gene>
<evidence type="ECO:0000313" key="2">
    <source>
        <dbReference type="EMBL" id="CAD6257196.1"/>
    </source>
</evidence>
<dbReference type="Gene3D" id="3.60.10.10">
    <property type="entry name" value="Endonuclease/exonuclease/phosphatase"/>
    <property type="match status" value="1"/>
</dbReference>
<dbReference type="Proteomes" id="UP000604825">
    <property type="component" value="Unassembled WGS sequence"/>
</dbReference>
<name>A0A811QDU2_9POAL</name>
<dbReference type="GO" id="GO:0003824">
    <property type="term" value="F:catalytic activity"/>
    <property type="evidence" value="ECO:0007669"/>
    <property type="project" value="InterPro"/>
</dbReference>
<dbReference type="Pfam" id="PF03372">
    <property type="entry name" value="Exo_endo_phos"/>
    <property type="match status" value="1"/>
</dbReference>
<feature type="domain" description="Endonuclease/exonuclease/phosphatase" evidence="1">
    <location>
        <begin position="153"/>
        <end position="318"/>
    </location>
</feature>
<reference evidence="2" key="1">
    <citation type="submission" date="2020-10" db="EMBL/GenBank/DDBJ databases">
        <authorList>
            <person name="Han B."/>
            <person name="Lu T."/>
            <person name="Zhao Q."/>
            <person name="Huang X."/>
            <person name="Zhao Y."/>
        </authorList>
    </citation>
    <scope>NUCLEOTIDE SEQUENCE</scope>
</reference>
<sequence length="390" mass="43617">MPVPPTPPDARAVFFDKIVQRTTGLLPVPAVSKHGSKSLPPRVCLRRSRRLAGAEADVVPTDMGGRVQKKAMRSLGIINEHEGINQQAQNDYAKLFGQPLSDSHLQALTALFFWSLPEELEPGSDDVLMETKITAISQRVILSALGSDFTGYLALPSVGASGGILVAWRHHVGISGAQRVDNFSMSIQFSTDNGQTWWLTCVYGPQGNEDKIQFLQELRDIRATCQGPWMIAGDFNLIYKDEDKNNVNYNRAMMGRFRRFINDLALKEIPLHGRKYTWSNQQDSPTLVKLDRVLCSVDWEDKFPNCLLQSLASEDSDHCPLLLGLQNNKVGRRRFHFESFWTILDGFQEAVAAAWMSVPTGSCPYLTLSQKFKATAKGLQRWSSKKENCG</sequence>
<evidence type="ECO:0000313" key="3">
    <source>
        <dbReference type="Proteomes" id="UP000604825"/>
    </source>
</evidence>
<dbReference type="AlphaFoldDB" id="A0A811QDU2"/>